<dbReference type="RefSeq" id="WP_326566181.1">
    <property type="nucleotide sequence ID" value="NZ_CP142149.1"/>
</dbReference>
<proteinExistence type="predicted"/>
<dbReference type="SUPFAM" id="SSF51215">
    <property type="entry name" value="Regulatory protein AraC"/>
    <property type="match status" value="1"/>
</dbReference>
<protein>
    <submittedName>
        <fullName evidence="5">AraC family transcriptional regulator</fullName>
    </submittedName>
</protein>
<accession>A0ABZ1HZU3</accession>
<feature type="domain" description="HTH araC/xylS-type" evidence="4">
    <location>
        <begin position="196"/>
        <end position="294"/>
    </location>
</feature>
<dbReference type="InterPro" id="IPR037923">
    <property type="entry name" value="HTH-like"/>
</dbReference>
<dbReference type="Proteomes" id="UP001330812">
    <property type="component" value="Chromosome"/>
</dbReference>
<dbReference type="InterPro" id="IPR018060">
    <property type="entry name" value="HTH_AraC"/>
</dbReference>
<dbReference type="InterPro" id="IPR009057">
    <property type="entry name" value="Homeodomain-like_sf"/>
</dbReference>
<dbReference type="SUPFAM" id="SSF46689">
    <property type="entry name" value="Homeodomain-like"/>
    <property type="match status" value="2"/>
</dbReference>
<dbReference type="InterPro" id="IPR050204">
    <property type="entry name" value="AraC_XylS_family_regulators"/>
</dbReference>
<reference evidence="5 6" key="1">
    <citation type="journal article" date="2015" name="Int. J. Syst. Evol. Microbiol.">
        <title>Amycolatopsis rhabdoformis sp. nov., an actinomycete isolated from a tropical forest soil.</title>
        <authorList>
            <person name="Souza W.R."/>
            <person name="Silva R.E."/>
            <person name="Goodfellow M."/>
            <person name="Busarakam K."/>
            <person name="Figueiro F.S."/>
            <person name="Ferreira D."/>
            <person name="Rodrigues-Filho E."/>
            <person name="Moraes L.A.B."/>
            <person name="Zucchi T.D."/>
        </authorList>
    </citation>
    <scope>NUCLEOTIDE SEQUENCE [LARGE SCALE GENOMIC DNA]</scope>
    <source>
        <strain evidence="5 6">NCIMB 14900</strain>
    </source>
</reference>
<dbReference type="InterPro" id="IPR032783">
    <property type="entry name" value="AraC_lig"/>
</dbReference>
<keyword evidence="6" id="KW-1185">Reference proteome</keyword>
<name>A0ABZ1HZU3_9PSEU</name>
<dbReference type="Pfam" id="PF12833">
    <property type="entry name" value="HTH_18"/>
    <property type="match status" value="1"/>
</dbReference>
<keyword evidence="1" id="KW-0805">Transcription regulation</keyword>
<sequence>MDAVSRLLRSAHIEGTLGLRCRTAGQFTLDRAAPGPGHAPFLLVVEGRCTVSTCASTVDLGPGDLLLLPHGDAHQVCVATGPRRPFVEEVGPVFTTRRSVGVEPELDLYLGHYRVNSATGTLLFRTLPPLVHVTLGVSGAGLADVLRGGARFDRLGTESLVRFLFDALLDIALRSRPEQRLDTPALWTAVGDDTLGKVIAGIVERPGEPWTIERMATAASMSRATFLRRFTARTGTTVASLLTTIRMMAAADLLTRSDHSVSHIARQVGYSSESAFAQAFRAAVGTQPARFRKEVGARR</sequence>
<keyword evidence="2" id="KW-0238">DNA-binding</keyword>
<evidence type="ECO:0000256" key="3">
    <source>
        <dbReference type="ARBA" id="ARBA00023163"/>
    </source>
</evidence>
<evidence type="ECO:0000313" key="6">
    <source>
        <dbReference type="Proteomes" id="UP001330812"/>
    </source>
</evidence>
<evidence type="ECO:0000256" key="2">
    <source>
        <dbReference type="ARBA" id="ARBA00023125"/>
    </source>
</evidence>
<dbReference type="Pfam" id="PF12852">
    <property type="entry name" value="Cupin_6"/>
    <property type="match status" value="1"/>
</dbReference>
<keyword evidence="3" id="KW-0804">Transcription</keyword>
<dbReference type="PANTHER" id="PTHR46796:SF7">
    <property type="entry name" value="ARAC FAMILY TRANSCRIPTIONAL REGULATOR"/>
    <property type="match status" value="1"/>
</dbReference>
<gene>
    <name evidence="5" type="ORF">VSH64_30430</name>
</gene>
<evidence type="ECO:0000256" key="1">
    <source>
        <dbReference type="ARBA" id="ARBA00023015"/>
    </source>
</evidence>
<dbReference type="InterPro" id="IPR020449">
    <property type="entry name" value="Tscrpt_reg_AraC-type_HTH"/>
</dbReference>
<dbReference type="PROSITE" id="PS01124">
    <property type="entry name" value="HTH_ARAC_FAMILY_2"/>
    <property type="match status" value="1"/>
</dbReference>
<evidence type="ECO:0000313" key="5">
    <source>
        <dbReference type="EMBL" id="WSE27171.1"/>
    </source>
</evidence>
<dbReference type="EMBL" id="CP142149">
    <property type="protein sequence ID" value="WSE27171.1"/>
    <property type="molecule type" value="Genomic_DNA"/>
</dbReference>
<evidence type="ECO:0000259" key="4">
    <source>
        <dbReference type="PROSITE" id="PS01124"/>
    </source>
</evidence>
<organism evidence="5 6">
    <name type="scientific">Amycolatopsis rhabdoformis</name>
    <dbReference type="NCBI Taxonomy" id="1448059"/>
    <lineage>
        <taxon>Bacteria</taxon>
        <taxon>Bacillati</taxon>
        <taxon>Actinomycetota</taxon>
        <taxon>Actinomycetes</taxon>
        <taxon>Pseudonocardiales</taxon>
        <taxon>Pseudonocardiaceae</taxon>
        <taxon>Amycolatopsis</taxon>
    </lineage>
</organism>
<dbReference type="Gene3D" id="1.10.10.60">
    <property type="entry name" value="Homeodomain-like"/>
    <property type="match status" value="2"/>
</dbReference>
<dbReference type="PRINTS" id="PR00032">
    <property type="entry name" value="HTHARAC"/>
</dbReference>
<dbReference type="SMART" id="SM00342">
    <property type="entry name" value="HTH_ARAC"/>
    <property type="match status" value="1"/>
</dbReference>
<dbReference type="PANTHER" id="PTHR46796">
    <property type="entry name" value="HTH-TYPE TRANSCRIPTIONAL ACTIVATOR RHAS-RELATED"/>
    <property type="match status" value="1"/>
</dbReference>